<dbReference type="GO" id="GO:0003700">
    <property type="term" value="F:DNA-binding transcription factor activity"/>
    <property type="evidence" value="ECO:0007669"/>
    <property type="project" value="TreeGrafter"/>
</dbReference>
<dbReference type="PANTHER" id="PTHR30055:SF237">
    <property type="entry name" value="TRANSCRIPTIONAL REPRESSOR MCE3R"/>
    <property type="match status" value="1"/>
</dbReference>
<protein>
    <recommendedName>
        <fullName evidence="3">HTH tetR-type domain-containing protein</fullName>
    </recommendedName>
</protein>
<gene>
    <name evidence="4" type="ORF">AOC05_00445</name>
</gene>
<dbReference type="Gene3D" id="1.10.357.10">
    <property type="entry name" value="Tetracycline Repressor, domain 2"/>
    <property type="match status" value="1"/>
</dbReference>
<feature type="DNA-binding region" description="H-T-H motif" evidence="2">
    <location>
        <begin position="18"/>
        <end position="37"/>
    </location>
</feature>
<dbReference type="SUPFAM" id="SSF48498">
    <property type="entry name" value="Tetracyclin repressor-like, C-terminal domain"/>
    <property type="match status" value="1"/>
</dbReference>
<dbReference type="InterPro" id="IPR050109">
    <property type="entry name" value="HTH-type_TetR-like_transc_reg"/>
</dbReference>
<dbReference type="InterPro" id="IPR041490">
    <property type="entry name" value="KstR2_TetR_C"/>
</dbReference>
<dbReference type="PROSITE" id="PS50977">
    <property type="entry name" value="HTH_TETR_2"/>
    <property type="match status" value="1"/>
</dbReference>
<dbReference type="Pfam" id="PF00440">
    <property type="entry name" value="TetR_N"/>
    <property type="match status" value="1"/>
</dbReference>
<dbReference type="GO" id="GO:0000976">
    <property type="term" value="F:transcription cis-regulatory region binding"/>
    <property type="evidence" value="ECO:0007669"/>
    <property type="project" value="TreeGrafter"/>
</dbReference>
<feature type="domain" description="HTH tetR-type" evidence="3">
    <location>
        <begin position="1"/>
        <end position="55"/>
    </location>
</feature>
<evidence type="ECO:0000259" key="3">
    <source>
        <dbReference type="PROSITE" id="PS50977"/>
    </source>
</evidence>
<dbReference type="Pfam" id="PF17932">
    <property type="entry name" value="TetR_C_24"/>
    <property type="match status" value="1"/>
</dbReference>
<dbReference type="Gene3D" id="1.10.10.60">
    <property type="entry name" value="Homeodomain-like"/>
    <property type="match status" value="1"/>
</dbReference>
<name>A0A0M4QIQ1_9MICC</name>
<dbReference type="SUPFAM" id="SSF46689">
    <property type="entry name" value="Homeodomain-like"/>
    <property type="match status" value="1"/>
</dbReference>
<dbReference type="PATRIC" id="fig|656366.3.peg.90"/>
<dbReference type="InterPro" id="IPR036271">
    <property type="entry name" value="Tet_transcr_reg_TetR-rel_C_sf"/>
</dbReference>
<dbReference type="KEGG" id="aaq:AOC05_00445"/>
<sequence>MVAAAVSAFYDNGYHGTAIREIASRADLSLSALYHYFASKQELLAGIIDGFMVESVRVIDAAVQSAGADPGARLRAAARTQVHRNATNIALSFITNSEIRSLEGANQLRHIGHRDQIQALFDDAVMDGRKQRLFDVTYPKEASRAIVTMCTAVATWYRPTGPLTPDEVADRYGEYALNLVNAS</sequence>
<dbReference type="InterPro" id="IPR009057">
    <property type="entry name" value="Homeodomain-like_sf"/>
</dbReference>
<evidence type="ECO:0000256" key="1">
    <source>
        <dbReference type="ARBA" id="ARBA00023125"/>
    </source>
</evidence>
<dbReference type="PRINTS" id="PR00455">
    <property type="entry name" value="HTHTETR"/>
</dbReference>
<proteinExistence type="predicted"/>
<dbReference type="Proteomes" id="UP000062833">
    <property type="component" value="Chromosome"/>
</dbReference>
<reference evidence="5" key="1">
    <citation type="submission" date="2015-09" db="EMBL/GenBank/DDBJ databases">
        <title>Complete genome of Arthrobacter alpinus strain R3.8.</title>
        <authorList>
            <person name="See-Too W.S."/>
            <person name="Chan K.G."/>
        </authorList>
    </citation>
    <scope>NUCLEOTIDE SEQUENCE [LARGE SCALE GENOMIC DNA]</scope>
    <source>
        <strain evidence="5">R3.8</strain>
    </source>
</reference>
<dbReference type="InterPro" id="IPR001647">
    <property type="entry name" value="HTH_TetR"/>
</dbReference>
<accession>A0A0M4QIQ1</accession>
<keyword evidence="1 2" id="KW-0238">DNA-binding</keyword>
<dbReference type="AlphaFoldDB" id="A0A0M4QIQ1"/>
<keyword evidence="5" id="KW-1185">Reference proteome</keyword>
<dbReference type="EMBL" id="CP012677">
    <property type="protein sequence ID" value="ALE93854.1"/>
    <property type="molecule type" value="Genomic_DNA"/>
</dbReference>
<evidence type="ECO:0000256" key="2">
    <source>
        <dbReference type="PROSITE-ProRule" id="PRU00335"/>
    </source>
</evidence>
<evidence type="ECO:0000313" key="4">
    <source>
        <dbReference type="EMBL" id="ALE93854.1"/>
    </source>
</evidence>
<evidence type="ECO:0000313" key="5">
    <source>
        <dbReference type="Proteomes" id="UP000062833"/>
    </source>
</evidence>
<dbReference type="PANTHER" id="PTHR30055">
    <property type="entry name" value="HTH-TYPE TRANSCRIPTIONAL REGULATOR RUTR"/>
    <property type="match status" value="1"/>
</dbReference>
<organism evidence="4 5">
    <name type="scientific">Arthrobacter alpinus</name>
    <dbReference type="NCBI Taxonomy" id="656366"/>
    <lineage>
        <taxon>Bacteria</taxon>
        <taxon>Bacillati</taxon>
        <taxon>Actinomycetota</taxon>
        <taxon>Actinomycetes</taxon>
        <taxon>Micrococcales</taxon>
        <taxon>Micrococcaceae</taxon>
        <taxon>Arthrobacter</taxon>
    </lineage>
</organism>